<dbReference type="OrthoDB" id="10070859at2759"/>
<dbReference type="EMBL" id="VUJU01000739">
    <property type="protein sequence ID" value="KAF0768602.1"/>
    <property type="molecule type" value="Genomic_DNA"/>
</dbReference>
<protein>
    <submittedName>
        <fullName evidence="2">Uncharacterized protein</fullName>
    </submittedName>
</protein>
<keyword evidence="3" id="KW-1185">Reference proteome</keyword>
<sequence>MIDGGGGEEQPPGGGGDAAVNYKTRKRPADAAATAVYTITGGDANQLLQDVPAPWSSAQCACCPPPVVAPQGNGPQRRRPRTWTCGGAAAGVGGVSSLTRSRTFTSNYERAISSLLWQPYECRSSSNSLNDDGDVAVWLSATGRYEPLSSRSSLSLSTIPR</sequence>
<evidence type="ECO:0000313" key="2">
    <source>
        <dbReference type="EMBL" id="KAF0768602.1"/>
    </source>
</evidence>
<name>A0A6G0ZD31_APHCR</name>
<evidence type="ECO:0000256" key="1">
    <source>
        <dbReference type="SAM" id="MobiDB-lite"/>
    </source>
</evidence>
<accession>A0A6G0ZD31</accession>
<dbReference type="AlphaFoldDB" id="A0A6G0ZD31"/>
<reference evidence="2 3" key="1">
    <citation type="submission" date="2019-08" db="EMBL/GenBank/DDBJ databases">
        <title>Whole genome of Aphis craccivora.</title>
        <authorList>
            <person name="Voronova N.V."/>
            <person name="Shulinski R.S."/>
            <person name="Bandarenka Y.V."/>
            <person name="Zhorov D.G."/>
            <person name="Warner D."/>
        </authorList>
    </citation>
    <scope>NUCLEOTIDE SEQUENCE [LARGE SCALE GENOMIC DNA]</scope>
    <source>
        <strain evidence="2">180601</strain>
        <tissue evidence="2">Whole Body</tissue>
    </source>
</reference>
<feature type="region of interest" description="Disordered" evidence="1">
    <location>
        <begin position="1"/>
        <end position="23"/>
    </location>
</feature>
<dbReference type="Proteomes" id="UP000478052">
    <property type="component" value="Unassembled WGS sequence"/>
</dbReference>
<feature type="compositionally biased region" description="Gly residues" evidence="1">
    <location>
        <begin position="1"/>
        <end position="17"/>
    </location>
</feature>
<evidence type="ECO:0000313" key="3">
    <source>
        <dbReference type="Proteomes" id="UP000478052"/>
    </source>
</evidence>
<organism evidence="2 3">
    <name type="scientific">Aphis craccivora</name>
    <name type="common">Cowpea aphid</name>
    <dbReference type="NCBI Taxonomy" id="307492"/>
    <lineage>
        <taxon>Eukaryota</taxon>
        <taxon>Metazoa</taxon>
        <taxon>Ecdysozoa</taxon>
        <taxon>Arthropoda</taxon>
        <taxon>Hexapoda</taxon>
        <taxon>Insecta</taxon>
        <taxon>Pterygota</taxon>
        <taxon>Neoptera</taxon>
        <taxon>Paraneoptera</taxon>
        <taxon>Hemiptera</taxon>
        <taxon>Sternorrhyncha</taxon>
        <taxon>Aphidomorpha</taxon>
        <taxon>Aphidoidea</taxon>
        <taxon>Aphididae</taxon>
        <taxon>Aphidini</taxon>
        <taxon>Aphis</taxon>
        <taxon>Aphis</taxon>
    </lineage>
</organism>
<proteinExistence type="predicted"/>
<gene>
    <name evidence="2" type="ORF">FWK35_00034541</name>
</gene>
<comment type="caution">
    <text evidence="2">The sequence shown here is derived from an EMBL/GenBank/DDBJ whole genome shotgun (WGS) entry which is preliminary data.</text>
</comment>